<dbReference type="InterPro" id="IPR001611">
    <property type="entry name" value="Leu-rich_rpt"/>
</dbReference>
<name>A0ABR2YD65_9CHLO</name>
<dbReference type="SMART" id="SM00369">
    <property type="entry name" value="LRR_TYP"/>
    <property type="match status" value="4"/>
</dbReference>
<dbReference type="Pfam" id="PF13855">
    <property type="entry name" value="LRR_8"/>
    <property type="match status" value="1"/>
</dbReference>
<evidence type="ECO:0000256" key="2">
    <source>
        <dbReference type="ARBA" id="ARBA00004430"/>
    </source>
</evidence>
<evidence type="ECO:0000256" key="5">
    <source>
        <dbReference type="ARBA" id="ARBA00022737"/>
    </source>
</evidence>
<evidence type="ECO:0000313" key="8">
    <source>
        <dbReference type="EMBL" id="KAK9902770.1"/>
    </source>
</evidence>
<comment type="caution">
    <text evidence="8">The sequence shown here is derived from an EMBL/GenBank/DDBJ whole genome shotgun (WGS) entry which is preliminary data.</text>
</comment>
<keyword evidence="4" id="KW-0732">Signal</keyword>
<dbReference type="PANTHER" id="PTHR48053">
    <property type="entry name" value="LEUCINE RICH REPEAT FAMILY PROTEIN, EXPRESSED"/>
    <property type="match status" value="1"/>
</dbReference>
<accession>A0ABR2YD65</accession>
<dbReference type="InterPro" id="IPR032675">
    <property type="entry name" value="LRR_dom_sf"/>
</dbReference>
<gene>
    <name evidence="8" type="ORF">WJX75_005622</name>
</gene>
<sequence length="1008" mass="108746">MAAEWNKQADRLVIKDVDIVKTRRLAESGAVQLKAPARLGRTLKEDIGLSWPVLYATQRPGVPGSAISATVQFQPGQAKNWTVSLLESDPMADTYVNATVLGKSPNTSLSIYCSPGFGKTYNDSGTVPTVETAVWKSGVMKGSAVLLVKTNTTDTSIFNETTTKTGISAGKHYTHGVTCMVEYSKENTSPANVTVTFTHTFPTPTLVAEEQDALRNIYASCCQHYGCYKWRSYSSKSLKSENVTDAFTDFCKAPGNICHENGTLSQLDFTGLELDCFPNPFPYSELAAFKSLNTLNINLTAASIQSNHPLYVNATAFTDFTASLAGMTNLNFITIVGPLFKGLMLPETPVTPAQTTICDLVSRSVEDLELYNVPDLNGSIPECLFNSASRLRFLYIGNTNVSSMPDTPQPSGQLRTLILNSNANLIGSMPSLVGKQPELFTLDLYNNSFSGQVPESLSNLMKLDSLDISVNNFTGNMSSWLPASPGLTRLVVGFNKFNGSLSEALGSFQNLRLISVPSNSFTGAIPDSIGLLPNLLKLNVQYNNFTALPAFSGNSSVKTILAASTIISAIPASLFTLPSLETLDVSSSNISGPLPEVAPGALSNLTSLDLHINNIASSIPASFKSLTNLTYLDLSDNKFTGAIPASLLNISTLHQAYFHNNNLSSLPPLSGTPSQLQWFGISNNSIEAPLDDTLCNYFPKLQALLISKNKFYGPFPECLGNMGTLVKLLLSENNITGPLPSSFGENLPSMTQFKASSNPIGGTLPDGLTKATGLHTLQLQNASLVGTIPSLYGNLIGLSIFDFSNNSLSGTIPQSFKSMLTFMITFDGSFNQLVEEWHTNTTFIGLTSKMELSNNSLSGPFPYNLGRSCQLLEYLDISYNNFSGPLPTPPSAQDNYFASIQVLNASHNHFSGSIPEAYGQIGMFNPNTSALLPSDPSNSYFDFSHNDFTGNLPMFLKSDSVPFEVQQNVRLGGNKFNLQSCSNLTAYLNDTCTTTTSAYSARKLLLMI</sequence>
<dbReference type="SUPFAM" id="SSF52058">
    <property type="entry name" value="L domain-like"/>
    <property type="match status" value="1"/>
</dbReference>
<dbReference type="SUPFAM" id="SSF52047">
    <property type="entry name" value="RNI-like"/>
    <property type="match status" value="1"/>
</dbReference>
<evidence type="ECO:0000256" key="7">
    <source>
        <dbReference type="ARBA" id="ARBA00022840"/>
    </source>
</evidence>
<evidence type="ECO:0000256" key="1">
    <source>
        <dbReference type="ARBA" id="ARBA00004167"/>
    </source>
</evidence>
<dbReference type="InterPro" id="IPR051716">
    <property type="entry name" value="Plant_RL_S/T_kinase"/>
</dbReference>
<keyword evidence="3" id="KW-0433">Leucine-rich repeat</keyword>
<dbReference type="Pfam" id="PF00560">
    <property type="entry name" value="LRR_1"/>
    <property type="match status" value="5"/>
</dbReference>
<reference evidence="8 9" key="1">
    <citation type="journal article" date="2024" name="Nat. Commun.">
        <title>Phylogenomics reveals the evolutionary origins of lichenization in chlorophyte algae.</title>
        <authorList>
            <person name="Puginier C."/>
            <person name="Libourel C."/>
            <person name="Otte J."/>
            <person name="Skaloud P."/>
            <person name="Haon M."/>
            <person name="Grisel S."/>
            <person name="Petersen M."/>
            <person name="Berrin J.G."/>
            <person name="Delaux P.M."/>
            <person name="Dal Grande F."/>
            <person name="Keller J."/>
        </authorList>
    </citation>
    <scope>NUCLEOTIDE SEQUENCE [LARGE SCALE GENOMIC DNA]</scope>
    <source>
        <strain evidence="8 9">SAG 216-7</strain>
    </source>
</reference>
<organism evidence="8 9">
    <name type="scientific">Coccomyxa subellipsoidea</name>
    <dbReference type="NCBI Taxonomy" id="248742"/>
    <lineage>
        <taxon>Eukaryota</taxon>
        <taxon>Viridiplantae</taxon>
        <taxon>Chlorophyta</taxon>
        <taxon>core chlorophytes</taxon>
        <taxon>Trebouxiophyceae</taxon>
        <taxon>Trebouxiophyceae incertae sedis</taxon>
        <taxon>Coccomyxaceae</taxon>
        <taxon>Coccomyxa</taxon>
    </lineage>
</organism>
<dbReference type="Gene3D" id="3.80.10.10">
    <property type="entry name" value="Ribonuclease Inhibitor"/>
    <property type="match status" value="3"/>
</dbReference>
<evidence type="ECO:0000313" key="9">
    <source>
        <dbReference type="Proteomes" id="UP001491310"/>
    </source>
</evidence>
<dbReference type="PANTHER" id="PTHR48053:SF71">
    <property type="entry name" value="LEUCINE RICH REPEAT FAMILY PROTEIN, EXPRESSED"/>
    <property type="match status" value="1"/>
</dbReference>
<evidence type="ECO:0000256" key="6">
    <source>
        <dbReference type="ARBA" id="ARBA00022741"/>
    </source>
</evidence>
<keyword evidence="7" id="KW-0067">ATP-binding</keyword>
<keyword evidence="6" id="KW-0547">Nucleotide-binding</keyword>
<evidence type="ECO:0000256" key="4">
    <source>
        <dbReference type="ARBA" id="ARBA00022729"/>
    </source>
</evidence>
<comment type="subcellular location">
    <subcellularLocation>
        <location evidence="2">Cytoplasm</location>
        <location evidence="2">Cytoskeleton</location>
        <location evidence="2">Cilium axoneme</location>
    </subcellularLocation>
    <subcellularLocation>
        <location evidence="1">Membrane</location>
        <topology evidence="1">Single-pass membrane protein</topology>
    </subcellularLocation>
</comment>
<dbReference type="InterPro" id="IPR003591">
    <property type="entry name" value="Leu-rich_rpt_typical-subtyp"/>
</dbReference>
<protein>
    <recommendedName>
        <fullName evidence="10">L domain-like protein</fullName>
    </recommendedName>
</protein>
<evidence type="ECO:0008006" key="10">
    <source>
        <dbReference type="Google" id="ProtNLM"/>
    </source>
</evidence>
<keyword evidence="9" id="KW-1185">Reference proteome</keyword>
<keyword evidence="5" id="KW-0677">Repeat</keyword>
<dbReference type="Proteomes" id="UP001491310">
    <property type="component" value="Unassembled WGS sequence"/>
</dbReference>
<evidence type="ECO:0000256" key="3">
    <source>
        <dbReference type="ARBA" id="ARBA00022614"/>
    </source>
</evidence>
<dbReference type="EMBL" id="JALJOT010000015">
    <property type="protein sequence ID" value="KAK9902770.1"/>
    <property type="molecule type" value="Genomic_DNA"/>
</dbReference>
<proteinExistence type="predicted"/>